<dbReference type="RefSeq" id="XP_040785579.1">
    <property type="nucleotide sequence ID" value="XM_040926721.1"/>
</dbReference>
<reference evidence="1" key="1">
    <citation type="submission" date="2020-01" db="EMBL/GenBank/DDBJ databases">
        <authorList>
            <consortium name="DOE Joint Genome Institute"/>
            <person name="Haridas S."/>
            <person name="Albert R."/>
            <person name="Binder M."/>
            <person name="Bloem J."/>
            <person name="Labutti K."/>
            <person name="Salamov A."/>
            <person name="Andreopoulos B."/>
            <person name="Baker S.E."/>
            <person name="Barry K."/>
            <person name="Bills G."/>
            <person name="Bluhm B.H."/>
            <person name="Cannon C."/>
            <person name="Castanera R."/>
            <person name="Culley D.E."/>
            <person name="Daum C."/>
            <person name="Ezra D."/>
            <person name="Gonzalez J.B."/>
            <person name="Henrissat B."/>
            <person name="Kuo A."/>
            <person name="Liang C."/>
            <person name="Lipzen A."/>
            <person name="Lutzoni F."/>
            <person name="Magnuson J."/>
            <person name="Mondo S."/>
            <person name="Nolan M."/>
            <person name="Ohm R."/>
            <person name="Pangilinan J."/>
            <person name="Park H.-J."/>
            <person name="Ramirez L."/>
            <person name="Alfaro M."/>
            <person name="Sun H."/>
            <person name="Tritt A."/>
            <person name="Yoshinaga Y."/>
            <person name="Zwiers L.-H."/>
            <person name="Turgeon B.G."/>
            <person name="Goodwin S.B."/>
            <person name="Spatafora J.W."/>
            <person name="Crous P.W."/>
            <person name="Grigoriev I.V."/>
        </authorList>
    </citation>
    <scope>NUCLEOTIDE SEQUENCE</scope>
    <source>
        <strain evidence="1">CBS 394.84</strain>
    </source>
</reference>
<dbReference type="AlphaFoldDB" id="A0A9P4GCI0"/>
<comment type="caution">
    <text evidence="1">The sequence shown here is derived from an EMBL/GenBank/DDBJ whole genome shotgun (WGS) entry which is preliminary data.</text>
</comment>
<name>A0A9P4GCI0_9PLEO</name>
<proteinExistence type="predicted"/>
<accession>A0A9P4GCI0</accession>
<dbReference type="EMBL" id="ML976617">
    <property type="protein sequence ID" value="KAF1843016.1"/>
    <property type="molecule type" value="Genomic_DNA"/>
</dbReference>
<gene>
    <name evidence="1" type="ORF">K460DRAFT_138168</name>
</gene>
<dbReference type="GeneID" id="63843973"/>
<keyword evidence="2" id="KW-1185">Reference proteome</keyword>
<sequence>MLNFPAAAFHIVRSERSLKRLFTIWSFGDSCAALALSPPFTNVSRPNFISERERVFGFRNAVEAGVRGKLQTRHGWRNMSTAGLLSCSN</sequence>
<evidence type="ECO:0000313" key="2">
    <source>
        <dbReference type="Proteomes" id="UP000800039"/>
    </source>
</evidence>
<dbReference type="Proteomes" id="UP000800039">
    <property type="component" value="Unassembled WGS sequence"/>
</dbReference>
<evidence type="ECO:0000313" key="1">
    <source>
        <dbReference type="EMBL" id="KAF1843016.1"/>
    </source>
</evidence>
<organism evidence="1 2">
    <name type="scientific">Cucurbitaria berberidis CBS 394.84</name>
    <dbReference type="NCBI Taxonomy" id="1168544"/>
    <lineage>
        <taxon>Eukaryota</taxon>
        <taxon>Fungi</taxon>
        <taxon>Dikarya</taxon>
        <taxon>Ascomycota</taxon>
        <taxon>Pezizomycotina</taxon>
        <taxon>Dothideomycetes</taxon>
        <taxon>Pleosporomycetidae</taxon>
        <taxon>Pleosporales</taxon>
        <taxon>Pleosporineae</taxon>
        <taxon>Cucurbitariaceae</taxon>
        <taxon>Cucurbitaria</taxon>
    </lineage>
</organism>
<protein>
    <submittedName>
        <fullName evidence="1">Uncharacterized protein</fullName>
    </submittedName>
</protein>